<dbReference type="GO" id="GO:0004527">
    <property type="term" value="F:exonuclease activity"/>
    <property type="evidence" value="ECO:0007669"/>
    <property type="project" value="UniProtKB-KW"/>
</dbReference>
<sequence length="559" mass="64461">MPYNHWWRTQRKYLTTGLKVSRILEKIALYLEMKGENPFKIRAYQKASGVISNDYSFYEGDELLHQIKSTPGIGEKIYLLISEAIHTGKSLLLEKLEEEINPGVLSFLKIPGVGPRTAYNLYKNLYCYDLKTLKHILLTFPEPLPGISENLRKKLLAGIELVLNSEQLLLPLDIETAVYNYLHKMSLDTSRFEIAGDFRRGEFVSRSATIIIEDLTRPETEYLEFDNPIPLRVVLTPSFIPSLFFHTGPEDEYERVKDKLLTRGFNLTSNELYSKSGRKIPLESEEELYNLAETCYYPPELRSVSWRNEYQKDLLIDLPDIKGDFQTHSTWSDGAQSIKEIHKIASRLGYEYIAITDHSKSLKIAGGLNEDEFLELKKEIDSINSKNQGTYLLWGGEIDILKDGSLDLEENILKLMDWPIGAIHSNFSMDKDKMTERMVKAIRNPYLKGIVHPTGRILKERLPYQLDIDFIIKEAVKYNKYLEVNSQPFRLDLDVDDIRKVKAVKGKVFLGTDAHSPLELNYIRYGIALLKKSCFPKHDILNTYNLKQLKSALHESTYT</sequence>
<dbReference type="InterPro" id="IPR029398">
    <property type="entry name" value="PolB_thumb"/>
</dbReference>
<dbReference type="SMART" id="SM00481">
    <property type="entry name" value="POLIIIAc"/>
    <property type="match status" value="1"/>
</dbReference>
<dbReference type="InterPro" id="IPR022311">
    <property type="entry name" value="PolX-like"/>
</dbReference>
<name>A0A9E2BG76_PSYF1</name>
<feature type="domain" description="DNA-directed DNA polymerase X" evidence="2">
    <location>
        <begin position="15"/>
        <end position="303"/>
    </location>
</feature>
<dbReference type="SUPFAM" id="SSF47802">
    <property type="entry name" value="DNA polymerase beta, N-terminal domain-like"/>
    <property type="match status" value="1"/>
</dbReference>
<dbReference type="PANTHER" id="PTHR36928:SF1">
    <property type="entry name" value="PHOSPHATASE YCDX-RELATED"/>
    <property type="match status" value="1"/>
</dbReference>
<dbReference type="SMART" id="SM00483">
    <property type="entry name" value="POLXc"/>
    <property type="match status" value="1"/>
</dbReference>
<accession>A0A9E2BG76</accession>
<dbReference type="PIRSF" id="PIRSF005047">
    <property type="entry name" value="UCP005047_YshC"/>
    <property type="match status" value="1"/>
</dbReference>
<dbReference type="InterPro" id="IPR002054">
    <property type="entry name" value="DNA-dir_DNA_pol_X"/>
</dbReference>
<keyword evidence="3" id="KW-0378">Hydrolase</keyword>
<dbReference type="GO" id="GO:0003887">
    <property type="term" value="F:DNA-directed DNA polymerase activity"/>
    <property type="evidence" value="ECO:0007669"/>
    <property type="project" value="InterPro"/>
</dbReference>
<evidence type="ECO:0000259" key="2">
    <source>
        <dbReference type="SMART" id="SM00483"/>
    </source>
</evidence>
<dbReference type="GO" id="GO:0005829">
    <property type="term" value="C:cytosol"/>
    <property type="evidence" value="ECO:0007669"/>
    <property type="project" value="TreeGrafter"/>
</dbReference>
<dbReference type="InterPro" id="IPR016195">
    <property type="entry name" value="Pol/histidinol_Pase-like"/>
</dbReference>
<keyword evidence="3" id="KW-0269">Exonuclease</keyword>
<dbReference type="InterPro" id="IPR043519">
    <property type="entry name" value="NT_sf"/>
</dbReference>
<dbReference type="InterPro" id="IPR003141">
    <property type="entry name" value="Pol/His_phosphatase_N"/>
</dbReference>
<reference evidence="3 4" key="1">
    <citation type="journal article" date="2021" name="bioRxiv">
        <title>Unique metabolic strategies in Hadean analogues reveal hints for primordial physiology.</title>
        <authorList>
            <person name="Nobu M.K."/>
            <person name="Nakai R."/>
            <person name="Tamazawa S."/>
            <person name="Mori H."/>
            <person name="Toyoda A."/>
            <person name="Ijiri A."/>
            <person name="Suzuki S."/>
            <person name="Kurokawa K."/>
            <person name="Kamagata Y."/>
            <person name="Tamaki H."/>
        </authorList>
    </citation>
    <scope>NUCLEOTIDE SEQUENCE [LARGE SCALE GENOMIC DNA]</scope>
    <source>
        <strain evidence="3">BS525</strain>
    </source>
</reference>
<dbReference type="AlphaFoldDB" id="A0A9E2BG76"/>
<dbReference type="InterPro" id="IPR010996">
    <property type="entry name" value="HHH_MUS81"/>
</dbReference>
<dbReference type="Proteomes" id="UP000811545">
    <property type="component" value="Unassembled WGS sequence"/>
</dbReference>
<dbReference type="Pfam" id="PF14716">
    <property type="entry name" value="HHH_8"/>
    <property type="match status" value="1"/>
</dbReference>
<dbReference type="GO" id="GO:0042578">
    <property type="term" value="F:phosphoric ester hydrolase activity"/>
    <property type="evidence" value="ECO:0007669"/>
    <property type="project" value="TreeGrafter"/>
</dbReference>
<comment type="caution">
    <text evidence="3">The sequence shown here is derived from an EMBL/GenBank/DDBJ whole genome shotgun (WGS) entry which is preliminary data.</text>
</comment>
<feature type="domain" description="Polymerase/histidinol phosphatase N-terminal" evidence="1">
    <location>
        <begin position="323"/>
        <end position="402"/>
    </location>
</feature>
<dbReference type="Gene3D" id="3.20.20.140">
    <property type="entry name" value="Metal-dependent hydrolases"/>
    <property type="match status" value="1"/>
</dbReference>
<proteinExistence type="predicted"/>
<dbReference type="GO" id="GO:0008270">
    <property type="term" value="F:zinc ion binding"/>
    <property type="evidence" value="ECO:0007669"/>
    <property type="project" value="TreeGrafter"/>
</dbReference>
<organism evidence="3 4">
    <name type="scientific">Psychracetigena formicireducens</name>
    <dbReference type="NCBI Taxonomy" id="2986056"/>
    <lineage>
        <taxon>Bacteria</taxon>
        <taxon>Bacillati</taxon>
        <taxon>Candidatus Lithacetigenota</taxon>
        <taxon>Candidatus Psychracetigena</taxon>
    </lineage>
</organism>
<gene>
    <name evidence="3" type="primary">polX_1</name>
    <name evidence="3" type="ORF">DDT42_00157</name>
</gene>
<dbReference type="PANTHER" id="PTHR36928">
    <property type="entry name" value="PHOSPHATASE YCDX-RELATED"/>
    <property type="match status" value="1"/>
</dbReference>
<dbReference type="InterPro" id="IPR027421">
    <property type="entry name" value="DNA_pol_lamdba_lyase_dom_sf"/>
</dbReference>
<evidence type="ECO:0000313" key="3">
    <source>
        <dbReference type="EMBL" id="MBT9144322.1"/>
    </source>
</evidence>
<evidence type="ECO:0000313" key="4">
    <source>
        <dbReference type="Proteomes" id="UP000811545"/>
    </source>
</evidence>
<dbReference type="SUPFAM" id="SSF89550">
    <property type="entry name" value="PHP domain-like"/>
    <property type="match status" value="1"/>
</dbReference>
<dbReference type="Gene3D" id="1.10.150.20">
    <property type="entry name" value="5' to 3' exonuclease, C-terminal subdomain"/>
    <property type="match status" value="1"/>
</dbReference>
<keyword evidence="3" id="KW-0540">Nuclease</keyword>
<dbReference type="CDD" id="cd07436">
    <property type="entry name" value="PHP_PolX"/>
    <property type="match status" value="1"/>
</dbReference>
<dbReference type="SUPFAM" id="SSF81301">
    <property type="entry name" value="Nucleotidyltransferase"/>
    <property type="match status" value="1"/>
</dbReference>
<dbReference type="InterPro" id="IPR047967">
    <property type="entry name" value="PolX_PHP"/>
</dbReference>
<dbReference type="Gene3D" id="1.10.150.110">
    <property type="entry name" value="DNA polymerase beta, N-terminal domain-like"/>
    <property type="match status" value="1"/>
</dbReference>
<dbReference type="InterPro" id="IPR050243">
    <property type="entry name" value="PHP_phosphatase"/>
</dbReference>
<dbReference type="Pfam" id="PF14791">
    <property type="entry name" value="DNA_pol_B_thumb"/>
    <property type="match status" value="1"/>
</dbReference>
<dbReference type="EMBL" id="QLTW01000004">
    <property type="protein sequence ID" value="MBT9144322.1"/>
    <property type="molecule type" value="Genomic_DNA"/>
</dbReference>
<dbReference type="GO" id="GO:0003677">
    <property type="term" value="F:DNA binding"/>
    <property type="evidence" value="ECO:0007669"/>
    <property type="project" value="InterPro"/>
</dbReference>
<protein>
    <submittedName>
        <fullName evidence="3">DNA polymerase/3'-5' exonuclease PolX</fullName>
    </submittedName>
</protein>
<evidence type="ECO:0000259" key="1">
    <source>
        <dbReference type="SMART" id="SM00481"/>
    </source>
</evidence>